<dbReference type="EMBL" id="KI631402">
    <property type="protein sequence ID" value="EYU28499.1"/>
    <property type="molecule type" value="Genomic_DNA"/>
</dbReference>
<dbReference type="PANTHER" id="PTHR31639">
    <property type="entry name" value="F-BOX PROTEIN-LIKE"/>
    <property type="match status" value="1"/>
</dbReference>
<organism evidence="2 3">
    <name type="scientific">Erythranthe guttata</name>
    <name type="common">Yellow monkey flower</name>
    <name type="synonym">Mimulus guttatus</name>
    <dbReference type="NCBI Taxonomy" id="4155"/>
    <lineage>
        <taxon>Eukaryota</taxon>
        <taxon>Viridiplantae</taxon>
        <taxon>Streptophyta</taxon>
        <taxon>Embryophyta</taxon>
        <taxon>Tracheophyta</taxon>
        <taxon>Spermatophyta</taxon>
        <taxon>Magnoliopsida</taxon>
        <taxon>eudicotyledons</taxon>
        <taxon>Gunneridae</taxon>
        <taxon>Pentapetalae</taxon>
        <taxon>asterids</taxon>
        <taxon>lamiids</taxon>
        <taxon>Lamiales</taxon>
        <taxon>Phrymaceae</taxon>
        <taxon>Erythranthe</taxon>
    </lineage>
</organism>
<protein>
    <recommendedName>
        <fullName evidence="1">F-box domain-containing protein</fullName>
    </recommendedName>
</protein>
<dbReference type="InterPro" id="IPR055411">
    <property type="entry name" value="LRR_FXL15/At3g58940/PEG3-like"/>
</dbReference>
<dbReference type="STRING" id="4155.A0A022QLN7"/>
<dbReference type="Gene3D" id="1.20.1280.50">
    <property type="match status" value="1"/>
</dbReference>
<evidence type="ECO:0000313" key="2">
    <source>
        <dbReference type="EMBL" id="EYU28499.1"/>
    </source>
</evidence>
<dbReference type="Pfam" id="PF24758">
    <property type="entry name" value="LRR_At5g56370"/>
    <property type="match status" value="1"/>
</dbReference>
<dbReference type="Pfam" id="PF00646">
    <property type="entry name" value="F-box"/>
    <property type="match status" value="1"/>
</dbReference>
<dbReference type="PhylomeDB" id="A0A022QLN7"/>
<dbReference type="PANTHER" id="PTHR31639:SF42">
    <property type="entry name" value="OS02G0160200 PROTEIN"/>
    <property type="match status" value="1"/>
</dbReference>
<reference evidence="2 3" key="1">
    <citation type="journal article" date="2013" name="Proc. Natl. Acad. Sci. U.S.A.">
        <title>Fine-scale variation in meiotic recombination in Mimulus inferred from population shotgun sequencing.</title>
        <authorList>
            <person name="Hellsten U."/>
            <person name="Wright K.M."/>
            <person name="Jenkins J."/>
            <person name="Shu S."/>
            <person name="Yuan Y."/>
            <person name="Wessler S.R."/>
            <person name="Schmutz J."/>
            <person name="Willis J.H."/>
            <person name="Rokhsar D.S."/>
        </authorList>
    </citation>
    <scope>NUCLEOTIDE SEQUENCE [LARGE SCALE GENOMIC DNA]</scope>
    <source>
        <strain evidence="3">cv. DUN x IM62</strain>
    </source>
</reference>
<gene>
    <name evidence="2" type="ORF">MIMGU_mgv1a011995mg</name>
</gene>
<dbReference type="InterPro" id="IPR001810">
    <property type="entry name" value="F-box_dom"/>
</dbReference>
<proteinExistence type="predicted"/>
<dbReference type="InterPro" id="IPR036047">
    <property type="entry name" value="F-box-like_dom_sf"/>
</dbReference>
<keyword evidence="3" id="KW-1185">Reference proteome</keyword>
<name>A0A022QLN7_ERYGU</name>
<accession>A0A022QLN7</accession>
<dbReference type="PROSITE" id="PS50181">
    <property type="entry name" value="FBOX"/>
    <property type="match status" value="1"/>
</dbReference>
<dbReference type="Gene3D" id="3.80.10.10">
    <property type="entry name" value="Ribonuclease Inhibitor"/>
    <property type="match status" value="1"/>
</dbReference>
<sequence length="264" mass="30545">MEKAKRDSLSIDRISDLPKDMLHRILYFLSQEDAVRTSVLSKSWRYIWCTRPNLDFSDIEFNGNKQDFPSTVDKTLQQYYDQGLSLEKFRLYLSLLGKDYSYHESVLLLHKWIPLLKAMGVKEFCLSILFDHNPGNTDMPSVVFKAESLELLHLNRCNLGQNIPENIPFGRLRVLRLSNVLVENDVFERIISSCPLLTTMSLDGCKGLKTIKLEKKIHKHLKHFIFINLMNRTSENCSIEIDIPTLETIEIMGSEISTTSLSWS</sequence>
<dbReference type="AlphaFoldDB" id="A0A022QLN7"/>
<dbReference type="InterPro" id="IPR053781">
    <property type="entry name" value="F-box_AtFBL13-like"/>
</dbReference>
<dbReference type="Proteomes" id="UP000030748">
    <property type="component" value="Unassembled WGS sequence"/>
</dbReference>
<dbReference type="CDD" id="cd22160">
    <property type="entry name" value="F-box_AtFBL13-like"/>
    <property type="match status" value="1"/>
</dbReference>
<dbReference type="SUPFAM" id="SSF52047">
    <property type="entry name" value="RNI-like"/>
    <property type="match status" value="1"/>
</dbReference>
<evidence type="ECO:0000259" key="1">
    <source>
        <dbReference type="PROSITE" id="PS50181"/>
    </source>
</evidence>
<dbReference type="InterPro" id="IPR032675">
    <property type="entry name" value="LRR_dom_sf"/>
</dbReference>
<feature type="domain" description="F-box" evidence="1">
    <location>
        <begin position="11"/>
        <end position="59"/>
    </location>
</feature>
<evidence type="ECO:0000313" key="3">
    <source>
        <dbReference type="Proteomes" id="UP000030748"/>
    </source>
</evidence>
<dbReference type="SUPFAM" id="SSF81383">
    <property type="entry name" value="F-box domain"/>
    <property type="match status" value="1"/>
</dbReference>